<name>A0A919D8U0_9ACTN</name>
<dbReference type="AlphaFoldDB" id="A0A919D8U0"/>
<gene>
    <name evidence="2" type="ORF">GCM10018781_80520</name>
</gene>
<comment type="caution">
    <text evidence="2">The sequence shown here is derived from an EMBL/GenBank/DDBJ whole genome shotgun (WGS) entry which is preliminary data.</text>
</comment>
<evidence type="ECO:0000313" key="2">
    <source>
        <dbReference type="EMBL" id="GHE27939.1"/>
    </source>
</evidence>
<feature type="compositionally biased region" description="Basic and acidic residues" evidence="1">
    <location>
        <begin position="177"/>
        <end position="190"/>
    </location>
</feature>
<dbReference type="GeneID" id="95358262"/>
<protein>
    <submittedName>
        <fullName evidence="2">Uncharacterized protein</fullName>
    </submittedName>
</protein>
<dbReference type="EMBL" id="BNBO01000112">
    <property type="protein sequence ID" value="GHE27939.1"/>
    <property type="molecule type" value="Genomic_DNA"/>
</dbReference>
<reference evidence="2" key="2">
    <citation type="submission" date="2020-09" db="EMBL/GenBank/DDBJ databases">
        <authorList>
            <person name="Sun Q."/>
            <person name="Ohkuma M."/>
        </authorList>
    </citation>
    <scope>NUCLEOTIDE SEQUENCE</scope>
    <source>
        <strain evidence="2">JCM 4646</strain>
    </source>
</reference>
<dbReference type="RefSeq" id="WP_190215901.1">
    <property type="nucleotide sequence ID" value="NZ_BNBO01000112.1"/>
</dbReference>
<keyword evidence="3" id="KW-1185">Reference proteome</keyword>
<organism evidence="2 3">
    <name type="scientific">Kitasatospora indigofera</name>
    <dbReference type="NCBI Taxonomy" id="67307"/>
    <lineage>
        <taxon>Bacteria</taxon>
        <taxon>Bacillati</taxon>
        <taxon>Actinomycetota</taxon>
        <taxon>Actinomycetes</taxon>
        <taxon>Kitasatosporales</taxon>
        <taxon>Streptomycetaceae</taxon>
        <taxon>Kitasatospora</taxon>
    </lineage>
</organism>
<sequence length="254" mass="26245">MNEHWSPVGSDQEQRPEAVSSAARTVQDKAGEGAQVVADNAADVAGTVQEQASQVVGEAAAQARDLLSEARGQLQEQARAQTGRLAENVRQLAHELRDMADQGKADSTATAAVAQIADSGHRVADRLDRRGPDGLLEDVRDFARRRPALFLAGAALTGFALGRTGKGVAAAGSSSRTVEDRPTGREERPGGSEFPPPVPLAAPAPAAARVGPAPPVAGSRSGPYEGYGQSQPPHLTPAYGRDPARAGQQSAQGV</sequence>
<proteinExistence type="predicted"/>
<dbReference type="Proteomes" id="UP000617734">
    <property type="component" value="Unassembled WGS sequence"/>
</dbReference>
<accession>A0A919D8U0</accession>
<evidence type="ECO:0000313" key="3">
    <source>
        <dbReference type="Proteomes" id="UP000617734"/>
    </source>
</evidence>
<feature type="region of interest" description="Disordered" evidence="1">
    <location>
        <begin position="1"/>
        <end position="34"/>
    </location>
</feature>
<reference evidence="2" key="1">
    <citation type="journal article" date="2014" name="Int. J. Syst. Evol. Microbiol.">
        <title>Complete genome sequence of Corynebacterium casei LMG S-19264T (=DSM 44701T), isolated from a smear-ripened cheese.</title>
        <authorList>
            <consortium name="US DOE Joint Genome Institute (JGI-PGF)"/>
            <person name="Walter F."/>
            <person name="Albersmeier A."/>
            <person name="Kalinowski J."/>
            <person name="Ruckert C."/>
        </authorList>
    </citation>
    <scope>NUCLEOTIDE SEQUENCE</scope>
    <source>
        <strain evidence="2">JCM 4646</strain>
    </source>
</reference>
<feature type="region of interest" description="Disordered" evidence="1">
    <location>
        <begin position="166"/>
        <end position="254"/>
    </location>
</feature>
<evidence type="ECO:0000256" key="1">
    <source>
        <dbReference type="SAM" id="MobiDB-lite"/>
    </source>
</evidence>